<dbReference type="CDD" id="cd06261">
    <property type="entry name" value="TM_PBP2"/>
    <property type="match status" value="1"/>
</dbReference>
<evidence type="ECO:0000313" key="9">
    <source>
        <dbReference type="EMBL" id="UOE27784.1"/>
    </source>
</evidence>
<reference evidence="9 10" key="1">
    <citation type="submission" date="2022-03" db="EMBL/GenBank/DDBJ databases">
        <title>Agromyces sp. isolated from the gut of P. brevitarsis seulensis larvae.</title>
        <authorList>
            <person name="Won M."/>
            <person name="Kwon S.-W."/>
        </authorList>
    </citation>
    <scope>NUCLEOTIDE SEQUENCE [LARGE SCALE GENOMIC DNA]</scope>
    <source>
        <strain evidence="9 10">KACC 16215</strain>
    </source>
</reference>
<evidence type="ECO:0000256" key="3">
    <source>
        <dbReference type="ARBA" id="ARBA00022475"/>
    </source>
</evidence>
<dbReference type="InterPro" id="IPR000515">
    <property type="entry name" value="MetI-like"/>
</dbReference>
<name>A0ABY4AY52_9MICO</name>
<dbReference type="Pfam" id="PF19300">
    <property type="entry name" value="BPD_transp_1_N"/>
    <property type="match status" value="1"/>
</dbReference>
<dbReference type="PROSITE" id="PS50928">
    <property type="entry name" value="ABC_TM1"/>
    <property type="match status" value="1"/>
</dbReference>
<evidence type="ECO:0000313" key="10">
    <source>
        <dbReference type="Proteomes" id="UP000831304"/>
    </source>
</evidence>
<feature type="transmembrane region" description="Helical" evidence="7">
    <location>
        <begin position="198"/>
        <end position="217"/>
    </location>
</feature>
<evidence type="ECO:0000256" key="2">
    <source>
        <dbReference type="ARBA" id="ARBA00022448"/>
    </source>
</evidence>
<sequence>MAVELLAAPAPSRSTRRARAVALAVAQGVGTLLVVSLLIFLVTQAMPGDVARVVLGTRATPETLATLREQLGLDRPIWEQYGTWLWGVLRGDFGTSLVNGMPVSELLAGRIRNSLTLSVVAMLIMLPISLLVGIVAAQRRDRAFDQGFLGTSIVVNATPEFVTGTVLIALLGTTVFHLLPPVSFIPPGDSPLAHPEAMVLPVLTLVVSGVMYLGRLVRIAFIDAMSSEYVQTARLKGLGTPRILARHALPNALGPVIPAASLVAAYTVGGVVVVEYLFAFPGIGAALVEAVNNRDLPVIQAIVLLIAATYYVLNLVADLLAGGEPQGR</sequence>
<evidence type="ECO:0000256" key="4">
    <source>
        <dbReference type="ARBA" id="ARBA00022692"/>
    </source>
</evidence>
<keyword evidence="6 7" id="KW-0472">Membrane</keyword>
<dbReference type="Gene3D" id="1.10.3720.10">
    <property type="entry name" value="MetI-like"/>
    <property type="match status" value="1"/>
</dbReference>
<evidence type="ECO:0000256" key="5">
    <source>
        <dbReference type="ARBA" id="ARBA00022989"/>
    </source>
</evidence>
<protein>
    <submittedName>
        <fullName evidence="9">ABC transporter permease</fullName>
    </submittedName>
</protein>
<evidence type="ECO:0000256" key="7">
    <source>
        <dbReference type="RuleBase" id="RU363032"/>
    </source>
</evidence>
<evidence type="ECO:0000256" key="6">
    <source>
        <dbReference type="ARBA" id="ARBA00023136"/>
    </source>
</evidence>
<feature type="transmembrane region" description="Helical" evidence="7">
    <location>
        <begin position="20"/>
        <end position="42"/>
    </location>
</feature>
<gene>
    <name evidence="9" type="ORF">MTP13_08410</name>
</gene>
<proteinExistence type="inferred from homology"/>
<feature type="transmembrane region" description="Helical" evidence="7">
    <location>
        <begin position="115"/>
        <end position="136"/>
    </location>
</feature>
<feature type="transmembrane region" description="Helical" evidence="7">
    <location>
        <begin position="148"/>
        <end position="178"/>
    </location>
</feature>
<dbReference type="Proteomes" id="UP000831304">
    <property type="component" value="Chromosome"/>
</dbReference>
<organism evidence="9 10">
    <name type="scientific">Agromyces soli</name>
    <dbReference type="NCBI Taxonomy" id="659012"/>
    <lineage>
        <taxon>Bacteria</taxon>
        <taxon>Bacillati</taxon>
        <taxon>Actinomycetota</taxon>
        <taxon>Actinomycetes</taxon>
        <taxon>Micrococcales</taxon>
        <taxon>Microbacteriaceae</taxon>
        <taxon>Agromyces</taxon>
    </lineage>
</organism>
<accession>A0ABY4AY52</accession>
<evidence type="ECO:0000256" key="1">
    <source>
        <dbReference type="ARBA" id="ARBA00004651"/>
    </source>
</evidence>
<dbReference type="RefSeq" id="WP_243570606.1">
    <property type="nucleotide sequence ID" value="NZ_BAAARD010000001.1"/>
</dbReference>
<keyword evidence="3" id="KW-1003">Cell membrane</keyword>
<dbReference type="EMBL" id="CP094533">
    <property type="protein sequence ID" value="UOE27784.1"/>
    <property type="molecule type" value="Genomic_DNA"/>
</dbReference>
<dbReference type="SUPFAM" id="SSF161098">
    <property type="entry name" value="MetI-like"/>
    <property type="match status" value="1"/>
</dbReference>
<feature type="domain" description="ABC transmembrane type-1" evidence="8">
    <location>
        <begin position="111"/>
        <end position="317"/>
    </location>
</feature>
<feature type="transmembrane region" description="Helical" evidence="7">
    <location>
        <begin position="298"/>
        <end position="321"/>
    </location>
</feature>
<keyword evidence="5 7" id="KW-1133">Transmembrane helix</keyword>
<keyword evidence="2 7" id="KW-0813">Transport</keyword>
<keyword evidence="10" id="KW-1185">Reference proteome</keyword>
<comment type="subcellular location">
    <subcellularLocation>
        <location evidence="1 7">Cell membrane</location>
        <topology evidence="1 7">Multi-pass membrane protein</topology>
    </subcellularLocation>
</comment>
<dbReference type="PANTHER" id="PTHR43163:SF6">
    <property type="entry name" value="DIPEPTIDE TRANSPORT SYSTEM PERMEASE PROTEIN DPPB-RELATED"/>
    <property type="match status" value="1"/>
</dbReference>
<dbReference type="Pfam" id="PF00528">
    <property type="entry name" value="BPD_transp_1"/>
    <property type="match status" value="1"/>
</dbReference>
<keyword evidence="4 7" id="KW-0812">Transmembrane</keyword>
<dbReference type="InterPro" id="IPR035906">
    <property type="entry name" value="MetI-like_sf"/>
</dbReference>
<feature type="transmembrane region" description="Helical" evidence="7">
    <location>
        <begin position="252"/>
        <end position="278"/>
    </location>
</feature>
<evidence type="ECO:0000259" key="8">
    <source>
        <dbReference type="PROSITE" id="PS50928"/>
    </source>
</evidence>
<dbReference type="InterPro" id="IPR045621">
    <property type="entry name" value="BPD_transp_1_N"/>
</dbReference>
<dbReference type="PANTHER" id="PTHR43163">
    <property type="entry name" value="DIPEPTIDE TRANSPORT SYSTEM PERMEASE PROTEIN DPPB-RELATED"/>
    <property type="match status" value="1"/>
</dbReference>
<comment type="similarity">
    <text evidence="7">Belongs to the binding-protein-dependent transport system permease family.</text>
</comment>